<gene>
    <name evidence="2" type="ORF">R1sor_001048</name>
</gene>
<keyword evidence="3" id="KW-1185">Reference proteome</keyword>
<evidence type="ECO:0000256" key="1">
    <source>
        <dbReference type="SAM" id="MobiDB-lite"/>
    </source>
</evidence>
<dbReference type="PANTHER" id="PTHR34198">
    <property type="entry name" value="OS01G0175100 PROTEIN"/>
    <property type="match status" value="1"/>
</dbReference>
<feature type="region of interest" description="Disordered" evidence="1">
    <location>
        <begin position="30"/>
        <end position="69"/>
    </location>
</feature>
<name>A0ABD3GWU3_9MARC</name>
<dbReference type="PANTHER" id="PTHR34198:SF1">
    <property type="entry name" value="OS01G0104300 PROTEIN"/>
    <property type="match status" value="1"/>
</dbReference>
<feature type="compositionally biased region" description="Polar residues" evidence="1">
    <location>
        <begin position="48"/>
        <end position="60"/>
    </location>
</feature>
<dbReference type="Proteomes" id="UP001633002">
    <property type="component" value="Unassembled WGS sequence"/>
</dbReference>
<dbReference type="EMBL" id="JBJQOH010000006">
    <property type="protein sequence ID" value="KAL3683026.1"/>
    <property type="molecule type" value="Genomic_DNA"/>
</dbReference>
<evidence type="ECO:0000313" key="2">
    <source>
        <dbReference type="EMBL" id="KAL3683026.1"/>
    </source>
</evidence>
<accession>A0ABD3GWU3</accession>
<dbReference type="AlphaFoldDB" id="A0ABD3GWU3"/>
<sequence>MASSLALGSSFLTGSGASLKHGTAEWHHYRHHQSYESPEQSGGLITCKGSTSYSGSSLKENQQHELKSSIPEAEAAAAFQMLERSSPKKNWWDPIFSFSSEGIWSTILPEGTEGAAAVVDHSSVVRPSGPPVMGGSTTERSPSISLQELIASSSTKQIPPPAAAAIAMTCIQQQQREIQSTSLGSSPQKPSEVVRVSSSVSRTMKQVIFDDTKARELRKQIRKQQTWHEAWVHSSIASQLAVPKGLRFVVEVPKYLGNVLYYQNGLSVVERFDSTSWGVGY</sequence>
<comment type="caution">
    <text evidence="2">The sequence shown here is derived from an EMBL/GenBank/DDBJ whole genome shotgun (WGS) entry which is preliminary data.</text>
</comment>
<evidence type="ECO:0000313" key="3">
    <source>
        <dbReference type="Proteomes" id="UP001633002"/>
    </source>
</evidence>
<reference evidence="2 3" key="1">
    <citation type="submission" date="2024-09" db="EMBL/GenBank/DDBJ databases">
        <title>Chromosome-scale assembly of Riccia sorocarpa.</title>
        <authorList>
            <person name="Paukszto L."/>
        </authorList>
    </citation>
    <scope>NUCLEOTIDE SEQUENCE [LARGE SCALE GENOMIC DNA]</scope>
    <source>
        <strain evidence="2">LP-2024</strain>
        <tissue evidence="2">Aerial parts of the thallus</tissue>
    </source>
</reference>
<organism evidence="2 3">
    <name type="scientific">Riccia sorocarpa</name>
    <dbReference type="NCBI Taxonomy" id="122646"/>
    <lineage>
        <taxon>Eukaryota</taxon>
        <taxon>Viridiplantae</taxon>
        <taxon>Streptophyta</taxon>
        <taxon>Embryophyta</taxon>
        <taxon>Marchantiophyta</taxon>
        <taxon>Marchantiopsida</taxon>
        <taxon>Marchantiidae</taxon>
        <taxon>Marchantiales</taxon>
        <taxon>Ricciaceae</taxon>
        <taxon>Riccia</taxon>
    </lineage>
</organism>
<protein>
    <submittedName>
        <fullName evidence="2">Uncharacterized protein</fullName>
    </submittedName>
</protein>
<proteinExistence type="predicted"/>